<dbReference type="RefSeq" id="WP_084406720.1">
    <property type="nucleotide sequence ID" value="NZ_LVHF01000033.1"/>
</dbReference>
<dbReference type="AlphaFoldDB" id="A0A178K355"/>
<accession>A0A178K355</accession>
<evidence type="ECO:0000313" key="2">
    <source>
        <dbReference type="EMBL" id="OAN11517.1"/>
    </source>
</evidence>
<keyword evidence="1" id="KW-0472">Membrane</keyword>
<evidence type="ECO:0000256" key="1">
    <source>
        <dbReference type="SAM" id="Phobius"/>
    </source>
</evidence>
<dbReference type="STRING" id="858640.A3K86_21555"/>
<comment type="caution">
    <text evidence="2">The sequence shown here is derived from an EMBL/GenBank/DDBJ whole genome shotgun (WGS) entry which is preliminary data.</text>
</comment>
<keyword evidence="3" id="KW-1185">Reference proteome</keyword>
<protein>
    <recommendedName>
        <fullName evidence="4">Copper resistance protein</fullName>
    </recommendedName>
</protein>
<dbReference type="Proteomes" id="UP000078503">
    <property type="component" value="Unassembled WGS sequence"/>
</dbReference>
<dbReference type="OrthoDB" id="5902101at2"/>
<dbReference type="EMBL" id="LVHF01000033">
    <property type="protein sequence ID" value="OAN11517.1"/>
    <property type="molecule type" value="Genomic_DNA"/>
</dbReference>
<organism evidence="2 3">
    <name type="scientific">Photobacterium jeanii</name>
    <dbReference type="NCBI Taxonomy" id="858640"/>
    <lineage>
        <taxon>Bacteria</taxon>
        <taxon>Pseudomonadati</taxon>
        <taxon>Pseudomonadota</taxon>
        <taxon>Gammaproteobacteria</taxon>
        <taxon>Vibrionales</taxon>
        <taxon>Vibrionaceae</taxon>
        <taxon>Photobacterium</taxon>
    </lineage>
</organism>
<evidence type="ECO:0008006" key="4">
    <source>
        <dbReference type="Google" id="ProtNLM"/>
    </source>
</evidence>
<feature type="transmembrane region" description="Helical" evidence="1">
    <location>
        <begin position="110"/>
        <end position="132"/>
    </location>
</feature>
<gene>
    <name evidence="2" type="ORF">A3K86_21555</name>
</gene>
<name>A0A178K355_9GAMM</name>
<reference evidence="2 3" key="1">
    <citation type="submission" date="2016-03" db="EMBL/GenBank/DDBJ databases">
        <title>Photobacterium proteolyticum sp. nov. a protease producing bacterium isolated from ocean sediments of Laizhou Bay.</title>
        <authorList>
            <person name="Li Y."/>
        </authorList>
    </citation>
    <scope>NUCLEOTIDE SEQUENCE [LARGE SCALE GENOMIC DNA]</scope>
    <source>
        <strain evidence="2 3">R-40508</strain>
    </source>
</reference>
<sequence length="151" mass="16844">MTFIRYPSSSPRIAKFILAMVCLVILVCLSQRAGWSTTCPNSHFSSSDVTSSSSSEVISSARTHDANIVDSSNAAKTELTQDEAANLSEQCEMTDHLLQLHLQSLELGLLYLPFIFILLSLLYIGHTFVPTLTEPIPETRRRHLTLCVFRE</sequence>
<keyword evidence="1" id="KW-1133">Transmembrane helix</keyword>
<proteinExistence type="predicted"/>
<evidence type="ECO:0000313" key="3">
    <source>
        <dbReference type="Proteomes" id="UP000078503"/>
    </source>
</evidence>
<keyword evidence="1" id="KW-0812">Transmembrane</keyword>